<evidence type="ECO:0008006" key="12">
    <source>
        <dbReference type="Google" id="ProtNLM"/>
    </source>
</evidence>
<dbReference type="SMART" id="SM00162">
    <property type="entry name" value="SAPA"/>
    <property type="match status" value="1"/>
</dbReference>
<keyword evidence="3 7" id="KW-0732">Signal</keyword>
<dbReference type="InterPro" id="IPR008373">
    <property type="entry name" value="Saposin"/>
</dbReference>
<keyword evidence="11" id="KW-1185">Reference proteome</keyword>
<feature type="domain" description="Saposin B-type" evidence="8">
    <location>
        <begin position="277"/>
        <end position="357"/>
    </location>
</feature>
<dbReference type="GO" id="GO:0016020">
    <property type="term" value="C:membrane"/>
    <property type="evidence" value="ECO:0007669"/>
    <property type="project" value="GOC"/>
</dbReference>
<feature type="domain" description="Saposin B-type" evidence="8">
    <location>
        <begin position="174"/>
        <end position="253"/>
    </location>
</feature>
<dbReference type="Pfam" id="PF03489">
    <property type="entry name" value="SapB_2"/>
    <property type="match status" value="5"/>
</dbReference>
<evidence type="ECO:0000256" key="2">
    <source>
        <dbReference type="ARBA" id="ARBA00022525"/>
    </source>
</evidence>
<dbReference type="Pfam" id="PF05184">
    <property type="entry name" value="SapB_1"/>
    <property type="match status" value="5"/>
</dbReference>
<dbReference type="AlphaFoldDB" id="A0AAV8XKQ5"/>
<feature type="domain" description="Saposin B-type" evidence="8">
    <location>
        <begin position="425"/>
        <end position="506"/>
    </location>
</feature>
<dbReference type="InterPro" id="IPR008139">
    <property type="entry name" value="SaposinB_dom"/>
</dbReference>
<feature type="signal peptide" evidence="7">
    <location>
        <begin position="1"/>
        <end position="18"/>
    </location>
</feature>
<dbReference type="InterPro" id="IPR003119">
    <property type="entry name" value="SAP_A"/>
</dbReference>
<dbReference type="SUPFAM" id="SSF47862">
    <property type="entry name" value="Saposin"/>
    <property type="match status" value="6"/>
</dbReference>
<reference evidence="10" key="1">
    <citation type="journal article" date="2023" name="Insect Mol. Biol.">
        <title>Genome sequencing provides insights into the evolution of gene families encoding plant cell wall-degrading enzymes in longhorned beetles.</title>
        <authorList>
            <person name="Shin N.R."/>
            <person name="Okamura Y."/>
            <person name="Kirsch R."/>
            <person name="Pauchet Y."/>
        </authorList>
    </citation>
    <scope>NUCLEOTIDE SEQUENCE</scope>
    <source>
        <strain evidence="10">RBIC_L_NR</strain>
    </source>
</reference>
<dbReference type="SMART" id="SM00741">
    <property type="entry name" value="SapB"/>
    <property type="match status" value="6"/>
</dbReference>
<dbReference type="PRINTS" id="PR01797">
    <property type="entry name" value="SAPOSIN"/>
</dbReference>
<dbReference type="EMBL" id="JANEYF010003110">
    <property type="protein sequence ID" value="KAJ8939162.1"/>
    <property type="molecule type" value="Genomic_DNA"/>
</dbReference>
<dbReference type="PROSITE" id="PS50015">
    <property type="entry name" value="SAP_B"/>
    <property type="match status" value="6"/>
</dbReference>
<keyword evidence="2" id="KW-0964">Secreted</keyword>
<feature type="domain" description="Saposin B-type" evidence="8">
    <location>
        <begin position="74"/>
        <end position="156"/>
    </location>
</feature>
<dbReference type="Pfam" id="PF02199">
    <property type="entry name" value="SapA"/>
    <property type="match status" value="1"/>
</dbReference>
<dbReference type="Proteomes" id="UP001162156">
    <property type="component" value="Unassembled WGS sequence"/>
</dbReference>
<dbReference type="PANTHER" id="PTHR11480:SF3">
    <property type="entry name" value="BCDNA.GH08312"/>
    <property type="match status" value="1"/>
</dbReference>
<keyword evidence="5" id="KW-1015">Disulfide bond</keyword>
<dbReference type="GO" id="GO:0005764">
    <property type="term" value="C:lysosome"/>
    <property type="evidence" value="ECO:0007669"/>
    <property type="project" value="InterPro"/>
</dbReference>
<comment type="subcellular location">
    <subcellularLocation>
        <location evidence="1">Secreted</location>
    </subcellularLocation>
</comment>
<accession>A0AAV8XKQ5</accession>
<dbReference type="FunFam" id="1.10.225.10:FF:000002">
    <property type="entry name" value="prosaposin isoform X2"/>
    <property type="match status" value="1"/>
</dbReference>
<dbReference type="InterPro" id="IPR008138">
    <property type="entry name" value="SapB_2"/>
</dbReference>
<feature type="domain" description="Saposin B-type" evidence="8">
    <location>
        <begin position="547"/>
        <end position="628"/>
    </location>
</feature>
<evidence type="ECO:0000256" key="4">
    <source>
        <dbReference type="ARBA" id="ARBA00022737"/>
    </source>
</evidence>
<protein>
    <recommendedName>
        <fullName evidence="12">Prosaposin</fullName>
    </recommendedName>
</protein>
<evidence type="ECO:0000259" key="8">
    <source>
        <dbReference type="PROSITE" id="PS50015"/>
    </source>
</evidence>
<evidence type="ECO:0000256" key="6">
    <source>
        <dbReference type="ARBA" id="ARBA00023180"/>
    </source>
</evidence>
<dbReference type="Gene3D" id="1.10.225.10">
    <property type="entry name" value="Saposin-like"/>
    <property type="match status" value="6"/>
</dbReference>
<gene>
    <name evidence="10" type="ORF">NQ314_011212</name>
</gene>
<feature type="domain" description="Saposin B-type" evidence="8">
    <location>
        <begin position="634"/>
        <end position="715"/>
    </location>
</feature>
<feature type="domain" description="Saposin A-type" evidence="9">
    <location>
        <begin position="30"/>
        <end position="70"/>
    </location>
</feature>
<evidence type="ECO:0000313" key="11">
    <source>
        <dbReference type="Proteomes" id="UP001162156"/>
    </source>
</evidence>
<evidence type="ECO:0000256" key="5">
    <source>
        <dbReference type="ARBA" id="ARBA00023157"/>
    </source>
</evidence>
<evidence type="ECO:0000313" key="10">
    <source>
        <dbReference type="EMBL" id="KAJ8939162.1"/>
    </source>
</evidence>
<evidence type="ECO:0000256" key="7">
    <source>
        <dbReference type="SAM" id="SignalP"/>
    </source>
</evidence>
<evidence type="ECO:0000256" key="3">
    <source>
        <dbReference type="ARBA" id="ARBA00022729"/>
    </source>
</evidence>
<dbReference type="InterPro" id="IPR051428">
    <property type="entry name" value="Sphingo_Act-Surfact_Prot"/>
</dbReference>
<keyword evidence="6" id="KW-0325">Glycoprotein</keyword>
<dbReference type="PANTHER" id="PTHR11480">
    <property type="entry name" value="SAPOSIN-RELATED"/>
    <property type="match status" value="1"/>
</dbReference>
<evidence type="ECO:0000259" key="9">
    <source>
        <dbReference type="PROSITE" id="PS51110"/>
    </source>
</evidence>
<feature type="chain" id="PRO_5044001216" description="Prosaposin" evidence="7">
    <location>
        <begin position="19"/>
        <end position="721"/>
    </location>
</feature>
<keyword evidence="4" id="KW-0677">Repeat</keyword>
<dbReference type="InterPro" id="IPR007856">
    <property type="entry name" value="SapB_1"/>
</dbReference>
<evidence type="ECO:0000256" key="1">
    <source>
        <dbReference type="ARBA" id="ARBA00004613"/>
    </source>
</evidence>
<dbReference type="GO" id="GO:0006665">
    <property type="term" value="P:sphingolipid metabolic process"/>
    <property type="evidence" value="ECO:0007669"/>
    <property type="project" value="InterPro"/>
</dbReference>
<dbReference type="PROSITE" id="PS51110">
    <property type="entry name" value="SAP_A"/>
    <property type="match status" value="1"/>
</dbReference>
<dbReference type="GO" id="GO:0005576">
    <property type="term" value="C:extracellular region"/>
    <property type="evidence" value="ECO:0007669"/>
    <property type="project" value="UniProtKB-SubCell"/>
</dbReference>
<proteinExistence type="predicted"/>
<name>A0AAV8XKQ5_9CUCU</name>
<sequence>MKIYIFTALVALFAMASGVFVPPRPEHRQQLLGAKECTWGPSYWCKNLTSAAGCNAVKHCIQTVWIHQQLPPDTSSVCQTCLDMVKQARDQLLSNDTQELVKEVFEGSCALLHVKAVVKECDKICDEFIPELVDTLASEMNPQVVCSVAGLCNNERIHRMLEEAGEPVQAVVKKTDTCEGCHTVVGLIEDKFEKMSRDEVLQSFLEVCGKMGSFSDGCSNIVVTYFNEIYNHLQENLNSNDVCLMSGECSAQFHQHAKVEITPISHIGYVPVDDVNDDLPCELCKQLVGHLKELLVANTTEDEFKLVLNGLCRETRQFSQECLGLVNQYYDEIYEFLTDELNSTAVCDMMGICKSSKEQKEVLIAPLLPVETAEQALRITPGTRKPLVRVGISKDTSVKVIPPVNEQLQLPIDLLVPPHTQAFYNSEVCIFCEYFLHYVQQAITSPTTEANIKSALDKLCVHLPNNLKEECDDFVTTYTDELVELLIADLKPEEVCVYLKLCTDDRPANSLPPYLTNNFGGDIETNIIPDNTIDGKIVEEPEAVITKDPQCVLCEFIMKEIEDQLQDKKTDAEIKNIVYDICNVMPRSVKTQCTSFVNEYADTVIQLLIQALDPSEICSMMKICATQFEAIKIDLLECPLCHMTVEAMDKILTNPKVDHEIVHVLEKTCRGLPQHYRSNCREVIETYGETLFHSLVRYVDKNVICHEIGMCKSTNQQVVID</sequence>
<comment type="caution">
    <text evidence="10">The sequence shown here is derived from an EMBL/GenBank/DDBJ whole genome shotgun (WGS) entry which is preliminary data.</text>
</comment>
<organism evidence="10 11">
    <name type="scientific">Rhamnusium bicolor</name>
    <dbReference type="NCBI Taxonomy" id="1586634"/>
    <lineage>
        <taxon>Eukaryota</taxon>
        <taxon>Metazoa</taxon>
        <taxon>Ecdysozoa</taxon>
        <taxon>Arthropoda</taxon>
        <taxon>Hexapoda</taxon>
        <taxon>Insecta</taxon>
        <taxon>Pterygota</taxon>
        <taxon>Neoptera</taxon>
        <taxon>Endopterygota</taxon>
        <taxon>Coleoptera</taxon>
        <taxon>Polyphaga</taxon>
        <taxon>Cucujiformia</taxon>
        <taxon>Chrysomeloidea</taxon>
        <taxon>Cerambycidae</taxon>
        <taxon>Lepturinae</taxon>
        <taxon>Rhagiini</taxon>
        <taxon>Rhamnusium</taxon>
    </lineage>
</organism>
<dbReference type="InterPro" id="IPR011001">
    <property type="entry name" value="Saposin-like"/>
</dbReference>